<dbReference type="AlphaFoldDB" id="A0A7J5Z8F4"/>
<evidence type="ECO:0000256" key="1">
    <source>
        <dbReference type="SAM" id="MobiDB-lite"/>
    </source>
</evidence>
<dbReference type="InterPro" id="IPR031367">
    <property type="entry name" value="CCDC24"/>
</dbReference>
<sequence>MAIVTAALGAGVDPDGLSCRNHLAAGCIHVPSCPATEKPKPACAQRSSAKMTVRILRSKGGLPLKTIITIPMQSPDGNQLWCPSQSLWSLITEHVPGSELPKIHTALGYSVVDMYIEVHTEAEMQYKMWQGKRRGINGSRNGTPLPLADPPAVKELVRAEVKMLLHTLRERASREGGNGEKLLFRYKPQTVDYALSHLDSRYRNYTIPGEADYVARPSSRCSVQSNAEDEVEAMRDKLNVTDIDQVVDRLRSVLMEECEALKRLVKHFRGNITQRCPTELDHSEPTLAELRELRGAIQSDLELYPSSLSASQPASPLPLKKLKNKFSFEPHHSPKATSTSSSESYYTQASIRRPSQQDLIIS</sequence>
<organism evidence="2 3">
    <name type="scientific">Dissostichus mawsoni</name>
    <name type="common">Antarctic cod</name>
    <dbReference type="NCBI Taxonomy" id="36200"/>
    <lineage>
        <taxon>Eukaryota</taxon>
        <taxon>Metazoa</taxon>
        <taxon>Chordata</taxon>
        <taxon>Craniata</taxon>
        <taxon>Vertebrata</taxon>
        <taxon>Euteleostomi</taxon>
        <taxon>Actinopterygii</taxon>
        <taxon>Neopterygii</taxon>
        <taxon>Teleostei</taxon>
        <taxon>Neoteleostei</taxon>
        <taxon>Acanthomorphata</taxon>
        <taxon>Eupercaria</taxon>
        <taxon>Perciformes</taxon>
        <taxon>Notothenioidei</taxon>
        <taxon>Nototheniidae</taxon>
        <taxon>Dissostichus</taxon>
    </lineage>
</organism>
<evidence type="ECO:0008006" key="4">
    <source>
        <dbReference type="Google" id="ProtNLM"/>
    </source>
</evidence>
<comment type="caution">
    <text evidence="2">The sequence shown here is derived from an EMBL/GenBank/DDBJ whole genome shotgun (WGS) entry which is preliminary data.</text>
</comment>
<name>A0A7J5Z8F4_DISMA</name>
<proteinExistence type="predicted"/>
<dbReference type="Pfam" id="PF15669">
    <property type="entry name" value="CCDC24"/>
    <property type="match status" value="1"/>
</dbReference>
<reference evidence="2 3" key="1">
    <citation type="submission" date="2020-03" db="EMBL/GenBank/DDBJ databases">
        <title>Dissostichus mawsoni Genome sequencing and assembly.</title>
        <authorList>
            <person name="Park H."/>
        </authorList>
    </citation>
    <scope>NUCLEOTIDE SEQUENCE [LARGE SCALE GENOMIC DNA]</scope>
    <source>
        <strain evidence="2">DM0001</strain>
        <tissue evidence="2">Muscle</tissue>
    </source>
</reference>
<accession>A0A7J5Z8F4</accession>
<feature type="region of interest" description="Disordered" evidence="1">
    <location>
        <begin position="322"/>
        <end position="362"/>
    </location>
</feature>
<feature type="compositionally biased region" description="Low complexity" evidence="1">
    <location>
        <begin position="337"/>
        <end position="347"/>
    </location>
</feature>
<dbReference type="EMBL" id="JAAKFY010000004">
    <property type="protein sequence ID" value="KAF3858104.1"/>
    <property type="molecule type" value="Genomic_DNA"/>
</dbReference>
<dbReference type="PANTHER" id="PTHR28601:SF1">
    <property type="entry name" value="COILED-COIL DOMAIN-CONTAINING PROTEIN 24"/>
    <property type="match status" value="1"/>
</dbReference>
<dbReference type="OrthoDB" id="6022633at2759"/>
<feature type="compositionally biased region" description="Polar residues" evidence="1">
    <location>
        <begin position="348"/>
        <end position="362"/>
    </location>
</feature>
<evidence type="ECO:0000313" key="3">
    <source>
        <dbReference type="Proteomes" id="UP000518266"/>
    </source>
</evidence>
<dbReference type="PANTHER" id="PTHR28601">
    <property type="entry name" value="COILED-COIL DOMAIN-CONTAINING PROTEIN 24"/>
    <property type="match status" value="1"/>
</dbReference>
<evidence type="ECO:0000313" key="2">
    <source>
        <dbReference type="EMBL" id="KAF3858104.1"/>
    </source>
</evidence>
<gene>
    <name evidence="2" type="ORF">F7725_011305</name>
</gene>
<protein>
    <recommendedName>
        <fullName evidence="4">Coiled-coil domain-containing protein 24</fullName>
    </recommendedName>
</protein>
<keyword evidence="3" id="KW-1185">Reference proteome</keyword>
<dbReference type="Proteomes" id="UP000518266">
    <property type="component" value="Unassembled WGS sequence"/>
</dbReference>